<dbReference type="Proteomes" id="UP000789901">
    <property type="component" value="Unassembled WGS sequence"/>
</dbReference>
<evidence type="ECO:0000313" key="1">
    <source>
        <dbReference type="EMBL" id="CAG8834460.1"/>
    </source>
</evidence>
<feature type="non-terminal residue" evidence="1">
    <location>
        <position position="147"/>
    </location>
</feature>
<organism evidence="1 2">
    <name type="scientific">Gigaspora margarita</name>
    <dbReference type="NCBI Taxonomy" id="4874"/>
    <lineage>
        <taxon>Eukaryota</taxon>
        <taxon>Fungi</taxon>
        <taxon>Fungi incertae sedis</taxon>
        <taxon>Mucoromycota</taxon>
        <taxon>Glomeromycotina</taxon>
        <taxon>Glomeromycetes</taxon>
        <taxon>Diversisporales</taxon>
        <taxon>Gigasporaceae</taxon>
        <taxon>Gigaspora</taxon>
    </lineage>
</organism>
<protein>
    <submittedName>
        <fullName evidence="1">35635_t:CDS:1</fullName>
    </submittedName>
</protein>
<comment type="caution">
    <text evidence="1">The sequence shown here is derived from an EMBL/GenBank/DDBJ whole genome shotgun (WGS) entry which is preliminary data.</text>
</comment>
<keyword evidence="2" id="KW-1185">Reference proteome</keyword>
<accession>A0ABN7WKE2</accession>
<proteinExistence type="predicted"/>
<gene>
    <name evidence="1" type="ORF">GMARGA_LOCUS32065</name>
</gene>
<reference evidence="1 2" key="1">
    <citation type="submission" date="2021-06" db="EMBL/GenBank/DDBJ databases">
        <authorList>
            <person name="Kallberg Y."/>
            <person name="Tangrot J."/>
            <person name="Rosling A."/>
        </authorList>
    </citation>
    <scope>NUCLEOTIDE SEQUENCE [LARGE SCALE GENOMIC DNA]</scope>
    <source>
        <strain evidence="1 2">120-4 pot B 10/14</strain>
    </source>
</reference>
<name>A0ABN7WKE2_GIGMA</name>
<dbReference type="EMBL" id="CAJVQB010049405">
    <property type="protein sequence ID" value="CAG8834460.1"/>
    <property type="molecule type" value="Genomic_DNA"/>
</dbReference>
<sequence>NPYQPGTVEIFPEEISAKIESTKMDVDLERLSKEIGQLNKQFDDAFNTCINATSRPRPTYTTPRPIYYDCKEGYAIGTSTRHPRHYCPPNQRRNLPVRPNWKKGNDREAYCTKNTEAFKAEIGHANETCNYEPCYDKIEKNEVEEPD</sequence>
<evidence type="ECO:0000313" key="2">
    <source>
        <dbReference type="Proteomes" id="UP000789901"/>
    </source>
</evidence>
<feature type="non-terminal residue" evidence="1">
    <location>
        <position position="1"/>
    </location>
</feature>